<proteinExistence type="inferred from homology"/>
<dbReference type="Pfam" id="PF08205">
    <property type="entry name" value="C2-set_2"/>
    <property type="match status" value="1"/>
</dbReference>
<dbReference type="PROSITE" id="PS50835">
    <property type="entry name" value="IG_LIKE"/>
    <property type="match status" value="2"/>
</dbReference>
<keyword evidence="5" id="KW-0472">Membrane</keyword>
<keyword evidence="3" id="KW-0812">Transmembrane</keyword>
<evidence type="ECO:0000256" key="2">
    <source>
        <dbReference type="ARBA" id="ARBA00008215"/>
    </source>
</evidence>
<dbReference type="OrthoDB" id="8915654at2759"/>
<dbReference type="Gene3D" id="2.60.40.10">
    <property type="entry name" value="Immunoglobulins"/>
    <property type="match status" value="2"/>
</dbReference>
<dbReference type="PANTHER" id="PTHR21462">
    <property type="entry name" value="CELL SURFACE GLYCOPROTEIN OX2 RECEPTOR PRECURSOR"/>
    <property type="match status" value="1"/>
</dbReference>
<dbReference type="Bgee" id="108708873">
    <property type="expression patterns" value="Expressed in spleen and 4 other cell types or tissues"/>
</dbReference>
<feature type="domain" description="Ig-like" evidence="9">
    <location>
        <begin position="135"/>
        <end position="200"/>
    </location>
</feature>
<evidence type="ECO:0000256" key="3">
    <source>
        <dbReference type="ARBA" id="ARBA00022692"/>
    </source>
</evidence>
<dbReference type="SMART" id="SM00409">
    <property type="entry name" value="IG"/>
    <property type="match status" value="1"/>
</dbReference>
<dbReference type="GO" id="GO:0009897">
    <property type="term" value="C:external side of plasma membrane"/>
    <property type="evidence" value="ECO:0000318"/>
    <property type="project" value="GO_Central"/>
</dbReference>
<dbReference type="InterPro" id="IPR013162">
    <property type="entry name" value="CD80_C2-set"/>
</dbReference>
<dbReference type="PaxDb" id="8355-A0A1L8H5F1"/>
<dbReference type="Pfam" id="PF07686">
    <property type="entry name" value="V-set"/>
    <property type="match status" value="1"/>
</dbReference>
<reference evidence="10" key="1">
    <citation type="submission" date="2024-06" db="UniProtKB">
        <authorList>
            <consortium name="RefSeq"/>
        </authorList>
    </citation>
    <scope>NUCLEOTIDE SEQUENCE [LARGE SCALE GENOMIC DNA]</scope>
    <source>
        <strain evidence="10">J_2021</strain>
    </source>
</reference>
<gene>
    <name evidence="11" type="primary">LOC108708873</name>
</gene>
<keyword evidence="10" id="KW-1185">Reference proteome</keyword>
<dbReference type="InterPro" id="IPR036179">
    <property type="entry name" value="Ig-like_dom_sf"/>
</dbReference>
<evidence type="ECO:0000256" key="1">
    <source>
        <dbReference type="ARBA" id="ARBA00004167"/>
    </source>
</evidence>
<dbReference type="KEGG" id="xla:108708873"/>
<evidence type="ECO:0000256" key="8">
    <source>
        <dbReference type="ARBA" id="ARBA00023180"/>
    </source>
</evidence>
<keyword evidence="4" id="KW-1133">Transmembrane helix</keyword>
<evidence type="ECO:0000313" key="11">
    <source>
        <dbReference type="RefSeq" id="XP_018104025.1"/>
    </source>
</evidence>
<dbReference type="PANTHER" id="PTHR21462:SF2">
    <property type="entry name" value="CELL SURFACE GLYCOPROTEIN CD200 RECEPTOR 2"/>
    <property type="match status" value="1"/>
</dbReference>
<comment type="subcellular location">
    <subcellularLocation>
        <location evidence="1">Membrane</location>
        <topology evidence="1">Single-pass membrane protein</topology>
    </subcellularLocation>
</comment>
<dbReference type="InterPro" id="IPR003599">
    <property type="entry name" value="Ig_sub"/>
</dbReference>
<evidence type="ECO:0000259" key="9">
    <source>
        <dbReference type="PROSITE" id="PS50835"/>
    </source>
</evidence>
<dbReference type="GeneID" id="108708873"/>
<evidence type="ECO:0000313" key="10">
    <source>
        <dbReference type="Proteomes" id="UP000186698"/>
    </source>
</evidence>
<dbReference type="GO" id="GO:0150077">
    <property type="term" value="P:regulation of neuroinflammatory response"/>
    <property type="evidence" value="ECO:0007669"/>
    <property type="project" value="InterPro"/>
</dbReference>
<feature type="domain" description="Ig-like" evidence="9">
    <location>
        <begin position="2"/>
        <end position="101"/>
    </location>
</feature>
<keyword evidence="6" id="KW-1015">Disulfide bond</keyword>
<dbReference type="InterPro" id="IPR003598">
    <property type="entry name" value="Ig_sub2"/>
</dbReference>
<dbReference type="SMART" id="SM00408">
    <property type="entry name" value="IGc2"/>
    <property type="match status" value="1"/>
</dbReference>
<dbReference type="RefSeq" id="XP_018104025.1">
    <property type="nucleotide sequence ID" value="XM_018248536.2"/>
</dbReference>
<name>A0A1L8H5F1_XENLA</name>
<protein>
    <submittedName>
        <fullName evidence="11">Cell surface glycoprotein CD200 receptor 1-A</fullName>
    </submittedName>
</protein>
<comment type="similarity">
    <text evidence="2">Belongs to the CD200R family.</text>
</comment>
<dbReference type="AlphaFoldDB" id="A0A1L8H5F1"/>
<evidence type="ECO:0000256" key="5">
    <source>
        <dbReference type="ARBA" id="ARBA00023136"/>
    </source>
</evidence>
<evidence type="ECO:0000256" key="7">
    <source>
        <dbReference type="ARBA" id="ARBA00023170"/>
    </source>
</evidence>
<dbReference type="InterPro" id="IPR040012">
    <property type="entry name" value="CD200R"/>
</dbReference>
<dbReference type="SUPFAM" id="SSF48726">
    <property type="entry name" value="Immunoglobulin"/>
    <property type="match status" value="2"/>
</dbReference>
<accession>A0A1L8H5F1</accession>
<evidence type="ECO:0000256" key="6">
    <source>
        <dbReference type="ARBA" id="ARBA00023157"/>
    </source>
</evidence>
<dbReference type="Proteomes" id="UP000186698">
    <property type="component" value="Chromosome 2S"/>
</dbReference>
<organism evidence="10 11">
    <name type="scientific">Xenopus laevis</name>
    <name type="common">African clawed frog</name>
    <dbReference type="NCBI Taxonomy" id="8355"/>
    <lineage>
        <taxon>Eukaryota</taxon>
        <taxon>Metazoa</taxon>
        <taxon>Chordata</taxon>
        <taxon>Craniata</taxon>
        <taxon>Vertebrata</taxon>
        <taxon>Euteleostomi</taxon>
        <taxon>Amphibia</taxon>
        <taxon>Batrachia</taxon>
        <taxon>Anura</taxon>
        <taxon>Pipoidea</taxon>
        <taxon>Pipidae</taxon>
        <taxon>Xenopodinae</taxon>
        <taxon>Xenopus</taxon>
        <taxon>Xenopus</taxon>
    </lineage>
</organism>
<sequence>MPSLQAMHLVVCLMLFISGNVATAVFVPRGETAVLECDKTPTGDPIIMITWKVHQLDNSHCVYSNTGNKTFSNCSNRIELNSASLRIYNATVTDDGNYTCQTVTAGGTFINHVVLQVIVEPSVTLILNRNSLPECRAHGGNPAANISWVSEAVGSITTKTAMQPDRNWTVTSTYTATSNNVTQITCLVSHPSFSHPQNLSIFISPNKGDAYVLLVVIFAVLVILIIIGFLLFWTMSQRFRTCLSKEIKNTTVTPQDNDNEQNKEDVEPYASYTQKINTIYNSVSEM</sequence>
<dbReference type="GO" id="GO:0038023">
    <property type="term" value="F:signaling receptor activity"/>
    <property type="evidence" value="ECO:0000318"/>
    <property type="project" value="GO_Central"/>
</dbReference>
<dbReference type="InterPro" id="IPR007110">
    <property type="entry name" value="Ig-like_dom"/>
</dbReference>
<dbReference type="InterPro" id="IPR013106">
    <property type="entry name" value="Ig_V-set"/>
</dbReference>
<reference evidence="11" key="2">
    <citation type="submission" date="2025-08" db="UniProtKB">
        <authorList>
            <consortium name="RefSeq"/>
        </authorList>
    </citation>
    <scope>IDENTIFICATION</scope>
    <source>
        <strain evidence="11">J_2021</strain>
        <tissue evidence="11">Erythrocytes</tissue>
    </source>
</reference>
<keyword evidence="7 11" id="KW-0675">Receptor</keyword>
<dbReference type="InterPro" id="IPR013783">
    <property type="entry name" value="Ig-like_fold"/>
</dbReference>
<evidence type="ECO:0000256" key="4">
    <source>
        <dbReference type="ARBA" id="ARBA00022989"/>
    </source>
</evidence>
<keyword evidence="8" id="KW-0325">Glycoprotein</keyword>